<reference evidence="2 3" key="1">
    <citation type="submission" date="2020-09" db="EMBL/GenBank/DDBJ databases">
        <title>Methylomonas albis sp. nov. and Methylomonas fluvii sp. nov.: Two cold-adapted methanotrophs from the River Elbe and an amended description of Methylovulum psychrotolerans strain Eb1.</title>
        <authorList>
            <person name="Bussmann I.K."/>
            <person name="Klings K.-W."/>
            <person name="Warnstedt J."/>
            <person name="Hoppert M."/>
            <person name="Saborowski A."/>
            <person name="Horn F."/>
            <person name="Liebner S."/>
        </authorList>
    </citation>
    <scope>NUCLEOTIDE SEQUENCE [LARGE SCALE GENOMIC DNA]</scope>
    <source>
        <strain evidence="2 3">EbA</strain>
    </source>
</reference>
<dbReference type="PANTHER" id="PTHR36154:SF1">
    <property type="entry name" value="DNA-BINDING TRANSCRIPTIONAL ACTIVATOR ALPA"/>
    <property type="match status" value="1"/>
</dbReference>
<dbReference type="EMBL" id="JACXSS010000001">
    <property type="protein sequence ID" value="MBD9354831.1"/>
    <property type="molecule type" value="Genomic_DNA"/>
</dbReference>
<dbReference type="RefSeq" id="WP_192373066.1">
    <property type="nucleotide sequence ID" value="NZ_CAJHIV010000001.1"/>
</dbReference>
<gene>
    <name evidence="2" type="ORF">IE877_02830</name>
</gene>
<feature type="compositionally biased region" description="Basic and acidic residues" evidence="1">
    <location>
        <begin position="1"/>
        <end position="19"/>
    </location>
</feature>
<evidence type="ECO:0000313" key="2">
    <source>
        <dbReference type="EMBL" id="MBD9354831.1"/>
    </source>
</evidence>
<evidence type="ECO:0000256" key="1">
    <source>
        <dbReference type="SAM" id="MobiDB-lite"/>
    </source>
</evidence>
<protein>
    <submittedName>
        <fullName evidence="2">AlpA family transcriptional regulator</fullName>
    </submittedName>
</protein>
<dbReference type="Pfam" id="PF05930">
    <property type="entry name" value="Phage_AlpA"/>
    <property type="match status" value="1"/>
</dbReference>
<evidence type="ECO:0000313" key="3">
    <source>
        <dbReference type="Proteomes" id="UP000652176"/>
    </source>
</evidence>
<feature type="region of interest" description="Disordered" evidence="1">
    <location>
        <begin position="1"/>
        <end position="23"/>
    </location>
</feature>
<organism evidence="2 3">
    <name type="scientific">Methylomonas albis</name>
    <dbReference type="NCBI Taxonomy" id="1854563"/>
    <lineage>
        <taxon>Bacteria</taxon>
        <taxon>Pseudomonadati</taxon>
        <taxon>Pseudomonadota</taxon>
        <taxon>Gammaproteobacteria</taxon>
        <taxon>Methylococcales</taxon>
        <taxon>Methylococcaceae</taxon>
        <taxon>Methylomonas</taxon>
    </lineage>
</organism>
<dbReference type="InterPro" id="IPR052931">
    <property type="entry name" value="Prophage_regulatory_activator"/>
</dbReference>
<keyword evidence="3" id="KW-1185">Reference proteome</keyword>
<dbReference type="Gene3D" id="1.10.238.160">
    <property type="match status" value="1"/>
</dbReference>
<sequence>MKKNDINYRQKNTENKEESCSDGPEIATEIQIIRIKAVCEKTGVSRSGLYRLVASGDFPKPISLTSYTKGWIESEVNQWLQERAKKRKSIDTTAK</sequence>
<dbReference type="PANTHER" id="PTHR36154">
    <property type="entry name" value="DNA-BINDING TRANSCRIPTIONAL ACTIVATOR ALPA"/>
    <property type="match status" value="1"/>
</dbReference>
<dbReference type="InterPro" id="IPR010260">
    <property type="entry name" value="AlpA"/>
</dbReference>
<proteinExistence type="predicted"/>
<dbReference type="Proteomes" id="UP000652176">
    <property type="component" value="Unassembled WGS sequence"/>
</dbReference>
<comment type="caution">
    <text evidence="2">The sequence shown here is derived from an EMBL/GenBank/DDBJ whole genome shotgun (WGS) entry which is preliminary data.</text>
</comment>
<name>A0ABR9CWH7_9GAMM</name>
<accession>A0ABR9CWH7</accession>